<reference evidence="9" key="3">
    <citation type="submission" date="2025-09" db="UniProtKB">
        <authorList>
            <consortium name="Ensembl"/>
        </authorList>
    </citation>
    <scope>IDENTIFICATION</scope>
    <source>
        <strain evidence="9">Thoroughbred</strain>
    </source>
</reference>
<dbReference type="SUPFAM" id="SSF53383">
    <property type="entry name" value="PLP-dependent transferases"/>
    <property type="match status" value="1"/>
</dbReference>
<comment type="similarity">
    <text evidence="2 8">Belongs to the group II decarboxylase family.</text>
</comment>
<keyword evidence="10" id="KW-1185">Reference proteome</keyword>
<dbReference type="InterPro" id="IPR021115">
    <property type="entry name" value="Pyridoxal-P_BS"/>
</dbReference>
<keyword evidence="4" id="KW-0210">Decarboxylase</keyword>
<dbReference type="Gene3D" id="3.40.640.10">
    <property type="entry name" value="Type I PLP-dependent aspartate aminotransferase-like (Major domain)"/>
    <property type="match status" value="1"/>
</dbReference>
<feature type="modified residue" description="N6-(pyridoxal phosphate)lysine" evidence="7">
    <location>
        <position position="301"/>
    </location>
</feature>
<dbReference type="PANTHER" id="PTHR45677:SF8">
    <property type="entry name" value="CYSTEINE SULFINIC ACID DECARBOXYLASE"/>
    <property type="match status" value="1"/>
</dbReference>
<name>A0A9L0RXB7_HORSE</name>
<keyword evidence="11" id="KW-1267">Proteomics identification</keyword>
<dbReference type="CDD" id="cd06450">
    <property type="entry name" value="DOPA_deC_like"/>
    <property type="match status" value="1"/>
</dbReference>
<organism evidence="9 10">
    <name type="scientific">Equus caballus</name>
    <name type="common">Horse</name>
    <dbReference type="NCBI Taxonomy" id="9796"/>
    <lineage>
        <taxon>Eukaryota</taxon>
        <taxon>Metazoa</taxon>
        <taxon>Chordata</taxon>
        <taxon>Craniata</taxon>
        <taxon>Vertebrata</taxon>
        <taxon>Euteleostomi</taxon>
        <taxon>Mammalia</taxon>
        <taxon>Eutheria</taxon>
        <taxon>Laurasiatheria</taxon>
        <taxon>Perissodactyla</taxon>
        <taxon>Equidae</taxon>
        <taxon>Equus</taxon>
    </lineage>
</organism>
<gene>
    <name evidence="9" type="primary">CSAD</name>
</gene>
<dbReference type="InterPro" id="IPR002129">
    <property type="entry name" value="PyrdxlP-dep_de-COase"/>
</dbReference>
<proteinExistence type="evidence at protein level"/>
<dbReference type="Pfam" id="PF00282">
    <property type="entry name" value="Pyridoxal_deC"/>
    <property type="match status" value="1"/>
</dbReference>
<dbReference type="Ensembl" id="ENSECAT00000090597.1">
    <property type="protein sequence ID" value="ENSECAP00000068465.1"/>
    <property type="gene ID" value="ENSECAG00000006878.4"/>
</dbReference>
<comment type="subunit">
    <text evidence="3">Homodimer.</text>
</comment>
<keyword evidence="6 8" id="KW-0456">Lyase</keyword>
<dbReference type="InterPro" id="IPR015421">
    <property type="entry name" value="PyrdxlP-dep_Trfase_major"/>
</dbReference>
<dbReference type="GO" id="GO:0016831">
    <property type="term" value="F:carboxy-lyase activity"/>
    <property type="evidence" value="ECO:0007669"/>
    <property type="project" value="UniProtKB-KW"/>
</dbReference>
<evidence type="ECO:0000256" key="1">
    <source>
        <dbReference type="ARBA" id="ARBA00001933"/>
    </source>
</evidence>
<reference evidence="9 10" key="1">
    <citation type="journal article" date="2009" name="Science">
        <title>Genome sequence, comparative analysis, and population genetics of the domestic horse.</title>
        <authorList>
            <consortium name="Broad Institute Genome Sequencing Platform"/>
            <consortium name="Broad Institute Whole Genome Assembly Team"/>
            <person name="Wade C.M."/>
            <person name="Giulotto E."/>
            <person name="Sigurdsson S."/>
            <person name="Zoli M."/>
            <person name="Gnerre S."/>
            <person name="Imsland F."/>
            <person name="Lear T.L."/>
            <person name="Adelson D.L."/>
            <person name="Bailey E."/>
            <person name="Bellone R.R."/>
            <person name="Bloecker H."/>
            <person name="Distl O."/>
            <person name="Edgar R.C."/>
            <person name="Garber M."/>
            <person name="Leeb T."/>
            <person name="Mauceli E."/>
            <person name="MacLeod J.N."/>
            <person name="Penedo M.C.T."/>
            <person name="Raison J.M."/>
            <person name="Sharpe T."/>
            <person name="Vogel J."/>
            <person name="Andersson L."/>
            <person name="Antczak D.F."/>
            <person name="Biagi T."/>
            <person name="Binns M.M."/>
            <person name="Chowdhary B.P."/>
            <person name="Coleman S.J."/>
            <person name="Della Valle G."/>
            <person name="Fryc S."/>
            <person name="Guerin G."/>
            <person name="Hasegawa T."/>
            <person name="Hill E.W."/>
            <person name="Jurka J."/>
            <person name="Kiialainen A."/>
            <person name="Lindgren G."/>
            <person name="Liu J."/>
            <person name="Magnani E."/>
            <person name="Mickelson J.R."/>
            <person name="Murray J."/>
            <person name="Nergadze S.G."/>
            <person name="Onofrio R."/>
            <person name="Pedroni S."/>
            <person name="Piras M.F."/>
            <person name="Raudsepp T."/>
            <person name="Rocchi M."/>
            <person name="Roeed K.H."/>
            <person name="Ryder O.A."/>
            <person name="Searle S."/>
            <person name="Skow L."/>
            <person name="Swinburne J.E."/>
            <person name="Syvaenen A.C."/>
            <person name="Tozaki T."/>
            <person name="Valberg S.J."/>
            <person name="Vaudin M."/>
            <person name="White J.R."/>
            <person name="Zody M.C."/>
            <person name="Lander E.S."/>
            <person name="Lindblad-Toh K."/>
        </authorList>
    </citation>
    <scope>NUCLEOTIDE SEQUENCE [LARGE SCALE GENOMIC DNA]</scope>
    <source>
        <strain evidence="9 10">Thoroughbred</strain>
    </source>
</reference>
<evidence type="ECO:0000256" key="5">
    <source>
        <dbReference type="ARBA" id="ARBA00022898"/>
    </source>
</evidence>
<evidence type="ECO:0000256" key="3">
    <source>
        <dbReference type="ARBA" id="ARBA00011738"/>
    </source>
</evidence>
<evidence type="ECO:0000313" key="9">
    <source>
        <dbReference type="Ensembl" id="ENSECAP00000068465.1"/>
    </source>
</evidence>
<comment type="cofactor">
    <cofactor evidence="1 7 8">
        <name>pyridoxal 5'-phosphate</name>
        <dbReference type="ChEBI" id="CHEBI:597326"/>
    </cofactor>
</comment>
<dbReference type="GO" id="GO:0030170">
    <property type="term" value="F:pyridoxal phosphate binding"/>
    <property type="evidence" value="ECO:0007669"/>
    <property type="project" value="InterPro"/>
</dbReference>
<evidence type="ECO:0000256" key="6">
    <source>
        <dbReference type="ARBA" id="ARBA00023239"/>
    </source>
</evidence>
<dbReference type="GO" id="GO:0019752">
    <property type="term" value="P:carboxylic acid metabolic process"/>
    <property type="evidence" value="ECO:0007669"/>
    <property type="project" value="InterPro"/>
</dbReference>
<evidence type="ECO:0000256" key="2">
    <source>
        <dbReference type="ARBA" id="ARBA00009533"/>
    </source>
</evidence>
<keyword evidence="5 7" id="KW-0663">Pyridoxal phosphate</keyword>
<dbReference type="PANTHER" id="PTHR45677">
    <property type="entry name" value="GLUTAMATE DECARBOXYLASE-RELATED"/>
    <property type="match status" value="1"/>
</dbReference>
<evidence type="ECO:0000256" key="4">
    <source>
        <dbReference type="ARBA" id="ARBA00022793"/>
    </source>
</evidence>
<dbReference type="Gene3D" id="3.90.1150.170">
    <property type="match status" value="1"/>
</dbReference>
<dbReference type="FunFam" id="3.40.640.10:FF:000016">
    <property type="entry name" value="Glutamate decarboxylase like 1"/>
    <property type="match status" value="1"/>
</dbReference>
<reference evidence="9" key="2">
    <citation type="submission" date="2025-08" db="UniProtKB">
        <authorList>
            <consortium name="Ensembl"/>
        </authorList>
    </citation>
    <scope>IDENTIFICATION</scope>
    <source>
        <strain evidence="9">Thoroughbred</strain>
    </source>
</reference>
<evidence type="ECO:0007829" key="11">
    <source>
        <dbReference type="PeptideAtlas" id="A0A9L0RXB7"/>
    </source>
</evidence>
<evidence type="ECO:0000256" key="7">
    <source>
        <dbReference type="PIRSR" id="PIRSR602129-50"/>
    </source>
</evidence>
<sequence length="489" mass="54735">MADSEPLLSLDGDPVAAEALLRDVFGIIVDEVIRKGTSASEKVCEWKEPEELKQLLDLELRSHGESREQILERCRAVIRYSVKTCGSWFWWEECLAFVPSFTLSSLPSFSRYTYEIAPVFVLMEEEVLKKLRALVGWSSGDGVFCPGGSISNMYAVNLARYQRYPDCKQRGLRALPPLALFTSKECHYSIKKGAAFLGLGTDSVRVVKADERGKMIPEDLERQISLAEAEGAVPFLVTATSGTTVLGAFDPLEAIADVCQRHGLWLHVDAAWGGSVLLSQTHRHLLAGIQRADSVAWNPHKLLTAGLQCSALLLRDTSNLLKRCHGSQASYLFQQDKFYDVALDTGDKVVQCGRRVDCLKLWLMWKAQGGQGLEQRVDQAFALARYLVEELKKREGFELVMEPEFVNVCFWFVPPSLRGKQGSPDYAERLAKVAPVLKERMVKEGSMMVGYQPHGTRGNFFRMVVANPALTQADMDFFLNELERLGQDL</sequence>
<accession>A0A9L0RXB7</accession>
<dbReference type="Proteomes" id="UP000002281">
    <property type="component" value="Chromosome 6"/>
</dbReference>
<dbReference type="AlphaFoldDB" id="A0A9L0RXB7"/>
<evidence type="ECO:0000313" key="10">
    <source>
        <dbReference type="Proteomes" id="UP000002281"/>
    </source>
</evidence>
<dbReference type="InterPro" id="IPR015424">
    <property type="entry name" value="PyrdxlP-dep_Trfase"/>
</dbReference>
<protein>
    <submittedName>
        <fullName evidence="9">Cysteine sulfinic acid decarboxylase</fullName>
    </submittedName>
</protein>
<evidence type="ECO:0000256" key="8">
    <source>
        <dbReference type="RuleBase" id="RU000382"/>
    </source>
</evidence>
<dbReference type="PROSITE" id="PS00392">
    <property type="entry name" value="DDC_GAD_HDC_YDC"/>
    <property type="match status" value="1"/>
</dbReference>
<dbReference type="GeneTree" id="ENSGT00940000158240"/>